<gene>
    <name evidence="2" type="ORF">B0H17DRAFT_1038236</name>
</gene>
<evidence type="ECO:0000313" key="3">
    <source>
        <dbReference type="Proteomes" id="UP001221757"/>
    </source>
</evidence>
<dbReference type="Proteomes" id="UP001221757">
    <property type="component" value="Unassembled WGS sequence"/>
</dbReference>
<evidence type="ECO:0000313" key="2">
    <source>
        <dbReference type="EMBL" id="KAJ7705529.1"/>
    </source>
</evidence>
<protein>
    <submittedName>
        <fullName evidence="2">Uncharacterized protein</fullName>
    </submittedName>
</protein>
<accession>A0AAD7GUM1</accession>
<keyword evidence="3" id="KW-1185">Reference proteome</keyword>
<dbReference type="EMBL" id="JARKIE010000008">
    <property type="protein sequence ID" value="KAJ7705529.1"/>
    <property type="molecule type" value="Genomic_DNA"/>
</dbReference>
<feature type="region of interest" description="Disordered" evidence="1">
    <location>
        <begin position="211"/>
        <end position="230"/>
    </location>
</feature>
<sequence length="230" mass="26201">MLPSFGCTSTIWQRQISRHSIVRREQCDFRRSAESTSSAALPAGMLCILTNTCGLDTAQAVHSLGHVCKLWNDLTHGLLYENVKVNMGFASLSAAMARLDTARAVRSVRLSTTRFDYKVTILRQYLQVEVLVQPTRFNYNTVLLRQRSEVDVISQPLFPRSERLYVAPDVALPIFHMLNRIYWVESWWSARIFDSVLRGAPNLEDLCLSKARRPSAPTPPRPRLSPHFRA</sequence>
<evidence type="ECO:0000256" key="1">
    <source>
        <dbReference type="SAM" id="MobiDB-lite"/>
    </source>
</evidence>
<reference evidence="2" key="1">
    <citation type="submission" date="2023-03" db="EMBL/GenBank/DDBJ databases">
        <title>Massive genome expansion in bonnet fungi (Mycena s.s.) driven by repeated elements and novel gene families across ecological guilds.</title>
        <authorList>
            <consortium name="Lawrence Berkeley National Laboratory"/>
            <person name="Harder C.B."/>
            <person name="Miyauchi S."/>
            <person name="Viragh M."/>
            <person name="Kuo A."/>
            <person name="Thoen E."/>
            <person name="Andreopoulos B."/>
            <person name="Lu D."/>
            <person name="Skrede I."/>
            <person name="Drula E."/>
            <person name="Henrissat B."/>
            <person name="Morin E."/>
            <person name="Kohler A."/>
            <person name="Barry K."/>
            <person name="LaButti K."/>
            <person name="Morin E."/>
            <person name="Salamov A."/>
            <person name="Lipzen A."/>
            <person name="Mereny Z."/>
            <person name="Hegedus B."/>
            <person name="Baldrian P."/>
            <person name="Stursova M."/>
            <person name="Weitz H."/>
            <person name="Taylor A."/>
            <person name="Grigoriev I.V."/>
            <person name="Nagy L.G."/>
            <person name="Martin F."/>
            <person name="Kauserud H."/>
        </authorList>
    </citation>
    <scope>NUCLEOTIDE SEQUENCE</scope>
    <source>
        <strain evidence="2">CBHHK067</strain>
    </source>
</reference>
<name>A0AAD7GUM1_MYCRO</name>
<comment type="caution">
    <text evidence="2">The sequence shown here is derived from an EMBL/GenBank/DDBJ whole genome shotgun (WGS) entry which is preliminary data.</text>
</comment>
<dbReference type="AlphaFoldDB" id="A0AAD7GUM1"/>
<organism evidence="2 3">
    <name type="scientific">Mycena rosella</name>
    <name type="common">Pink bonnet</name>
    <name type="synonym">Agaricus rosellus</name>
    <dbReference type="NCBI Taxonomy" id="1033263"/>
    <lineage>
        <taxon>Eukaryota</taxon>
        <taxon>Fungi</taxon>
        <taxon>Dikarya</taxon>
        <taxon>Basidiomycota</taxon>
        <taxon>Agaricomycotina</taxon>
        <taxon>Agaricomycetes</taxon>
        <taxon>Agaricomycetidae</taxon>
        <taxon>Agaricales</taxon>
        <taxon>Marasmiineae</taxon>
        <taxon>Mycenaceae</taxon>
        <taxon>Mycena</taxon>
    </lineage>
</organism>
<proteinExistence type="predicted"/>